<organism evidence="2 3">
    <name type="scientific">Anthostomella pinea</name>
    <dbReference type="NCBI Taxonomy" id="933095"/>
    <lineage>
        <taxon>Eukaryota</taxon>
        <taxon>Fungi</taxon>
        <taxon>Dikarya</taxon>
        <taxon>Ascomycota</taxon>
        <taxon>Pezizomycotina</taxon>
        <taxon>Sordariomycetes</taxon>
        <taxon>Xylariomycetidae</taxon>
        <taxon>Xylariales</taxon>
        <taxon>Xylariaceae</taxon>
        <taxon>Anthostomella</taxon>
    </lineage>
</organism>
<feature type="compositionally biased region" description="Basic and acidic residues" evidence="1">
    <location>
        <begin position="31"/>
        <end position="40"/>
    </location>
</feature>
<keyword evidence="3" id="KW-1185">Reference proteome</keyword>
<evidence type="ECO:0000313" key="2">
    <source>
        <dbReference type="EMBL" id="CAJ2513298.1"/>
    </source>
</evidence>
<feature type="compositionally biased region" description="Acidic residues" evidence="1">
    <location>
        <begin position="41"/>
        <end position="53"/>
    </location>
</feature>
<accession>A0AAI8VY93</accession>
<dbReference type="Proteomes" id="UP001295740">
    <property type="component" value="Unassembled WGS sequence"/>
</dbReference>
<evidence type="ECO:0000313" key="3">
    <source>
        <dbReference type="Proteomes" id="UP001295740"/>
    </source>
</evidence>
<reference evidence="2" key="1">
    <citation type="submission" date="2023-10" db="EMBL/GenBank/DDBJ databases">
        <authorList>
            <person name="Hackl T."/>
        </authorList>
    </citation>
    <scope>NUCLEOTIDE SEQUENCE</scope>
</reference>
<gene>
    <name evidence="2" type="ORF">KHLLAP_LOCUS13766</name>
</gene>
<sequence length="60" mass="6735">MDNFRDHLEKPTPADESVTQHGEVDMMVTPDEERSHHDDSDHDDQEADEASDEDAGHFGG</sequence>
<evidence type="ECO:0000256" key="1">
    <source>
        <dbReference type="SAM" id="MobiDB-lite"/>
    </source>
</evidence>
<feature type="region of interest" description="Disordered" evidence="1">
    <location>
        <begin position="1"/>
        <end position="60"/>
    </location>
</feature>
<proteinExistence type="predicted"/>
<name>A0AAI8VY93_9PEZI</name>
<feature type="compositionally biased region" description="Basic and acidic residues" evidence="1">
    <location>
        <begin position="1"/>
        <end position="13"/>
    </location>
</feature>
<dbReference type="EMBL" id="CAUWAG010000020">
    <property type="protein sequence ID" value="CAJ2513298.1"/>
    <property type="molecule type" value="Genomic_DNA"/>
</dbReference>
<dbReference type="AlphaFoldDB" id="A0AAI8VY93"/>
<protein>
    <submittedName>
        <fullName evidence="2">Uu.00g014170.m01.CDS01</fullName>
    </submittedName>
</protein>
<comment type="caution">
    <text evidence="2">The sequence shown here is derived from an EMBL/GenBank/DDBJ whole genome shotgun (WGS) entry which is preliminary data.</text>
</comment>